<dbReference type="OrthoDB" id="9812123at2"/>
<evidence type="ECO:0000313" key="16">
    <source>
        <dbReference type="EMBL" id="MEK0309307.1"/>
    </source>
</evidence>
<evidence type="ECO:0000256" key="10">
    <source>
        <dbReference type="ARBA" id="ARBA00022842"/>
    </source>
</evidence>
<dbReference type="SUPFAM" id="SSF50800">
    <property type="entry name" value="PK beta-barrel domain-like"/>
    <property type="match status" value="1"/>
</dbReference>
<dbReference type="UniPathway" id="UPA00109">
    <property type="reaction ID" value="UER00188"/>
</dbReference>
<dbReference type="GO" id="GO:0004743">
    <property type="term" value="F:pyruvate kinase activity"/>
    <property type="evidence" value="ECO:0007669"/>
    <property type="project" value="UniProtKB-UniRule"/>
</dbReference>
<dbReference type="PANTHER" id="PTHR11817">
    <property type="entry name" value="PYRUVATE KINASE"/>
    <property type="match status" value="1"/>
</dbReference>
<dbReference type="EMBL" id="JAOSJG010000028">
    <property type="protein sequence ID" value="MEK0309307.1"/>
    <property type="molecule type" value="Genomic_DNA"/>
</dbReference>
<comment type="caution">
    <text evidence="17">The sequence shown here is derived from an EMBL/GenBank/DDBJ whole genome shotgun (WGS) entry which is preliminary data.</text>
</comment>
<evidence type="ECO:0000256" key="3">
    <source>
        <dbReference type="ARBA" id="ARBA00008663"/>
    </source>
</evidence>
<keyword evidence="12 17" id="KW-0670">Pyruvate</keyword>
<dbReference type="PROSITE" id="PS00110">
    <property type="entry name" value="PYRUVATE_KINASE"/>
    <property type="match status" value="1"/>
</dbReference>
<dbReference type="InterPro" id="IPR015806">
    <property type="entry name" value="Pyrv_Knase_insert_dom_sf"/>
</dbReference>
<dbReference type="Proteomes" id="UP001383392">
    <property type="component" value="Unassembled WGS sequence"/>
</dbReference>
<evidence type="ECO:0000256" key="7">
    <source>
        <dbReference type="ARBA" id="ARBA00022741"/>
    </source>
</evidence>
<dbReference type="FunFam" id="2.40.33.10:FF:000001">
    <property type="entry name" value="Pyruvate kinase"/>
    <property type="match status" value="1"/>
</dbReference>
<dbReference type="GO" id="GO:0016301">
    <property type="term" value="F:kinase activity"/>
    <property type="evidence" value="ECO:0007669"/>
    <property type="project" value="UniProtKB-KW"/>
</dbReference>
<keyword evidence="6" id="KW-0479">Metal-binding</keyword>
<evidence type="ECO:0000256" key="12">
    <source>
        <dbReference type="ARBA" id="ARBA00023317"/>
    </source>
</evidence>
<keyword evidence="8 14" id="KW-0418">Kinase</keyword>
<evidence type="ECO:0000256" key="14">
    <source>
        <dbReference type="RuleBase" id="RU000504"/>
    </source>
</evidence>
<gene>
    <name evidence="16" type="primary">pyk</name>
    <name evidence="17" type="ORF">B2G44_02030</name>
    <name evidence="16" type="ORF">OC712_02325</name>
</gene>
<dbReference type="Gene3D" id="3.20.20.60">
    <property type="entry name" value="Phosphoenolpyruvate-binding domains"/>
    <property type="match status" value="1"/>
</dbReference>
<evidence type="ECO:0000256" key="13">
    <source>
        <dbReference type="NCBIfam" id="TIGR01064"/>
    </source>
</evidence>
<dbReference type="RefSeq" id="WP_078123165.1">
    <property type="nucleotide sequence ID" value="NZ_JAOSJG010000028.1"/>
</dbReference>
<comment type="catalytic activity">
    <reaction evidence="14">
        <text>pyruvate + ATP = phosphoenolpyruvate + ADP + H(+)</text>
        <dbReference type="Rhea" id="RHEA:18157"/>
        <dbReference type="ChEBI" id="CHEBI:15361"/>
        <dbReference type="ChEBI" id="CHEBI:15378"/>
        <dbReference type="ChEBI" id="CHEBI:30616"/>
        <dbReference type="ChEBI" id="CHEBI:58702"/>
        <dbReference type="ChEBI" id="CHEBI:456216"/>
        <dbReference type="EC" id="2.7.1.40"/>
    </reaction>
</comment>
<proteinExistence type="inferred from homology"/>
<dbReference type="EC" id="2.7.1.40" evidence="4 13"/>
<reference evidence="16 19" key="2">
    <citation type="journal article" date="2023" name="Int. J. Syst. Evol. Microbiol.">
        <title>The observation of taxonomic boundaries for the 16SrII and 16SrXXV phytoplasmas using genome-based delimitation.</title>
        <authorList>
            <person name="Rodrigues Jardim B."/>
            <person name="Tran-Nguyen L.T.T."/>
            <person name="Gambley C."/>
            <person name="Al-Sadi A.M."/>
            <person name="Al-Subhi A.M."/>
            <person name="Foissac X."/>
            <person name="Salar P."/>
            <person name="Cai H."/>
            <person name="Yang J.Y."/>
            <person name="Davis R."/>
            <person name="Jones L."/>
            <person name="Rodoni B."/>
            <person name="Constable F.E."/>
        </authorList>
    </citation>
    <scope>NUCLEOTIDE SEQUENCE [LARGE SCALE GENOMIC DNA]</scope>
    <source>
        <strain evidence="16">BAWM-OMN-P75</strain>
    </source>
</reference>
<dbReference type="InterPro" id="IPR011037">
    <property type="entry name" value="Pyrv_Knase-like_insert_dom_sf"/>
</dbReference>
<evidence type="ECO:0000256" key="9">
    <source>
        <dbReference type="ARBA" id="ARBA00022840"/>
    </source>
</evidence>
<accession>A0A1S9LZ67</accession>
<evidence type="ECO:0000256" key="11">
    <source>
        <dbReference type="ARBA" id="ARBA00023152"/>
    </source>
</evidence>
<keyword evidence="11 14" id="KW-0324">Glycolysis</keyword>
<comment type="cofactor">
    <cofactor evidence="1">
        <name>K(+)</name>
        <dbReference type="ChEBI" id="CHEBI:29103"/>
    </cofactor>
</comment>
<dbReference type="InterPro" id="IPR001697">
    <property type="entry name" value="Pyr_Knase"/>
</dbReference>
<dbReference type="STRING" id="180978.B2G44_02030"/>
<dbReference type="InterPro" id="IPR040442">
    <property type="entry name" value="Pyrv_kinase-like_dom_sf"/>
</dbReference>
<keyword evidence="9" id="KW-0067">ATP-binding</keyword>
<evidence type="ECO:0000256" key="1">
    <source>
        <dbReference type="ARBA" id="ARBA00001958"/>
    </source>
</evidence>
<comment type="pathway">
    <text evidence="2 14">Carbohydrate degradation; glycolysis; pyruvate from D-glyceraldehyde 3-phosphate: step 5/5.</text>
</comment>
<dbReference type="InterPro" id="IPR018209">
    <property type="entry name" value="Pyrv_Knase_AS"/>
</dbReference>
<dbReference type="EMBL" id="MWKN01000088">
    <property type="protein sequence ID" value="OOP58123.1"/>
    <property type="molecule type" value="Genomic_DNA"/>
</dbReference>
<keyword evidence="7" id="KW-0547">Nucleotide-binding</keyword>
<evidence type="ECO:0000313" key="19">
    <source>
        <dbReference type="Proteomes" id="UP001383392"/>
    </source>
</evidence>
<dbReference type="GO" id="GO:0000287">
    <property type="term" value="F:magnesium ion binding"/>
    <property type="evidence" value="ECO:0007669"/>
    <property type="project" value="UniProtKB-UniRule"/>
</dbReference>
<dbReference type="GO" id="GO:0030955">
    <property type="term" value="F:potassium ion binding"/>
    <property type="evidence" value="ECO:0007669"/>
    <property type="project" value="UniProtKB-UniRule"/>
</dbReference>
<dbReference type="Gene3D" id="3.40.1380.20">
    <property type="entry name" value="Pyruvate kinase, C-terminal domain"/>
    <property type="match status" value="1"/>
</dbReference>
<keyword evidence="19" id="KW-1185">Reference proteome</keyword>
<comment type="similarity">
    <text evidence="3 14">Belongs to the pyruvate kinase family.</text>
</comment>
<dbReference type="Pfam" id="PF00224">
    <property type="entry name" value="PK"/>
    <property type="match status" value="1"/>
</dbReference>
<evidence type="ECO:0000256" key="4">
    <source>
        <dbReference type="ARBA" id="ARBA00012142"/>
    </source>
</evidence>
<keyword evidence="10 14" id="KW-0460">Magnesium</keyword>
<dbReference type="SUPFAM" id="SSF51621">
    <property type="entry name" value="Phosphoenolpyruvate/pyruvate domain"/>
    <property type="match status" value="1"/>
</dbReference>
<evidence type="ECO:0000256" key="5">
    <source>
        <dbReference type="ARBA" id="ARBA00022679"/>
    </source>
</evidence>
<dbReference type="AlphaFoldDB" id="A0A1S9LZ67"/>
<dbReference type="Proteomes" id="UP000189722">
    <property type="component" value="Unassembled WGS sequence"/>
</dbReference>
<sequence length="445" mass="50108">MNKTKIICTLGPSCYSETILKKMISNGLSVARFNFSHADYDVSKKIISIIRNINQELNKYVALMLDTKGPEIRTHNFDGNVLINKDSLVRISSKEVLGNSKIFSVTYPNFYNELNIGDFINIDDGYLSLQVIEKDDSTKELITKAQNTHLVKSRRGVNVPGVKLNIPFLSEKDKKDILFAIEQNYDYIAASFVRNSQDIQDIKNLLESNKCDNLKIIAKIENQEGIDHIDEILAISDGIMVARGDLGIEIDGTLVPLYQSEIIDKCLQKGKLVIVATQMLESMQKNPRPTKAEISDVFNAVREGTSATMLSGESASGNYPLESVQYMYNINKSAEKFLDYDVFLNYYEPKIWREKFLLGAIELASIINAKAILVHNFSDACIISKFHSAFQILAVVANLKEASWLSLYFGVIPILNSNELNAKMMDYQIETNQLIEVNVSQILIK</sequence>
<organism evidence="17 18">
    <name type="scientific">Candidatus Phytoplasma citri</name>
    <dbReference type="NCBI Taxonomy" id="180978"/>
    <lineage>
        <taxon>Bacteria</taxon>
        <taxon>Bacillati</taxon>
        <taxon>Mycoplasmatota</taxon>
        <taxon>Mollicutes</taxon>
        <taxon>Acholeplasmatales</taxon>
        <taxon>Acholeplasmataceae</taxon>
        <taxon>Candidatus Phytoplasma</taxon>
        <taxon>16SrII (Peanut WB group)</taxon>
    </lineage>
</organism>
<evidence type="ECO:0000259" key="15">
    <source>
        <dbReference type="Pfam" id="PF00224"/>
    </source>
</evidence>
<keyword evidence="5 14" id="KW-0808">Transferase</keyword>
<dbReference type="Gene3D" id="2.40.33.10">
    <property type="entry name" value="PK beta-barrel domain-like"/>
    <property type="match status" value="1"/>
</dbReference>
<dbReference type="PRINTS" id="PR01050">
    <property type="entry name" value="PYRUVTKNASE"/>
</dbReference>
<dbReference type="InterPro" id="IPR015793">
    <property type="entry name" value="Pyrv_Knase_brl"/>
</dbReference>
<protein>
    <recommendedName>
        <fullName evidence="4 13">Pyruvate kinase</fullName>
        <ecNumber evidence="4 13">2.7.1.40</ecNumber>
    </recommendedName>
</protein>
<evidence type="ECO:0000256" key="2">
    <source>
        <dbReference type="ARBA" id="ARBA00004997"/>
    </source>
</evidence>
<dbReference type="InterPro" id="IPR036918">
    <property type="entry name" value="Pyrv_Knase_C_sf"/>
</dbReference>
<evidence type="ECO:0000313" key="17">
    <source>
        <dbReference type="EMBL" id="OOP58123.1"/>
    </source>
</evidence>
<evidence type="ECO:0000313" key="18">
    <source>
        <dbReference type="Proteomes" id="UP000189722"/>
    </source>
</evidence>
<dbReference type="NCBIfam" id="NF004491">
    <property type="entry name" value="PRK05826.1"/>
    <property type="match status" value="1"/>
</dbReference>
<name>A0A1S9LZ67_9MOLU</name>
<feature type="domain" description="Pyruvate kinase barrel" evidence="15">
    <location>
        <begin position="2"/>
        <end position="324"/>
    </location>
</feature>
<dbReference type="SUPFAM" id="SSF52935">
    <property type="entry name" value="PK C-terminal domain-like"/>
    <property type="match status" value="1"/>
</dbReference>
<reference evidence="17 18" key="1">
    <citation type="submission" date="2017-02" db="EMBL/GenBank/DDBJ databases">
        <title>A draft genome of 'Candidatus Phytoplasma aurantifolia' the agent of the witches-broom disease of lime.</title>
        <authorList>
            <person name="Foissac X."/>
            <person name="Carle P."/>
        </authorList>
    </citation>
    <scope>NUCLEOTIDE SEQUENCE [LARGE SCALE GENOMIC DNA]</scope>
    <source>
        <strain evidence="17 18">WBDL</strain>
    </source>
</reference>
<dbReference type="InterPro" id="IPR015813">
    <property type="entry name" value="Pyrv/PenolPyrv_kinase-like_dom"/>
</dbReference>
<evidence type="ECO:0000256" key="6">
    <source>
        <dbReference type="ARBA" id="ARBA00022723"/>
    </source>
</evidence>
<dbReference type="NCBIfam" id="TIGR01064">
    <property type="entry name" value="pyruv_kin"/>
    <property type="match status" value="1"/>
</dbReference>
<dbReference type="GO" id="GO:0005524">
    <property type="term" value="F:ATP binding"/>
    <property type="evidence" value="ECO:0007669"/>
    <property type="project" value="UniProtKB-KW"/>
</dbReference>
<evidence type="ECO:0000256" key="8">
    <source>
        <dbReference type="ARBA" id="ARBA00022777"/>
    </source>
</evidence>